<dbReference type="InterPro" id="IPR038713">
    <property type="entry name" value="Terminase_Gp1_N_sf"/>
</dbReference>
<feature type="region of interest" description="Disordered" evidence="3">
    <location>
        <begin position="150"/>
        <end position="172"/>
    </location>
</feature>
<proteinExistence type="predicted"/>
<dbReference type="GO" id="GO:0051276">
    <property type="term" value="P:chromosome organization"/>
    <property type="evidence" value="ECO:0007669"/>
    <property type="project" value="InterPro"/>
</dbReference>
<dbReference type="Pfam" id="PF03592">
    <property type="entry name" value="Terminase_2"/>
    <property type="match status" value="1"/>
</dbReference>
<protein>
    <submittedName>
        <fullName evidence="4">Terminase small subunit</fullName>
    </submittedName>
</protein>
<dbReference type="PANTHER" id="PTHR41328">
    <property type="entry name" value="TERMINASE SMALL SUBUNIT-RELATED"/>
    <property type="match status" value="1"/>
</dbReference>
<evidence type="ECO:0000256" key="1">
    <source>
        <dbReference type="ARBA" id="ARBA00022612"/>
    </source>
</evidence>
<dbReference type="Proteomes" id="UP000280475">
    <property type="component" value="Chromosome"/>
</dbReference>
<evidence type="ECO:0000256" key="2">
    <source>
        <dbReference type="ARBA" id="ARBA00023219"/>
    </source>
</evidence>
<dbReference type="EMBL" id="CP027768">
    <property type="protein sequence ID" value="AYW50171.1"/>
    <property type="molecule type" value="Genomic_DNA"/>
</dbReference>
<dbReference type="PANTHER" id="PTHR41328:SF2">
    <property type="entry name" value="TERMINASE SMALL SUBUNIT"/>
    <property type="match status" value="1"/>
</dbReference>
<sequence length="172" mass="19702">MKKINKKQKAFCDNYLTNNFNAYQAAVKAGYTKNYANQATKFLLGNIRIQNYLNERTEKIEKQVDNEVDKVLTNIYLIGSGNPIIRDYKTTDNLTGEVIKNEKVEGSASFKDQIAAAELWLKTQGKFRNENVGIEEAKRRKLEAEAKLAESKLQTDEQQAPQITIYDSWGRE</sequence>
<dbReference type="InterPro" id="IPR005335">
    <property type="entry name" value="Terminase_ssu"/>
</dbReference>
<dbReference type="Gene3D" id="1.10.10.1400">
    <property type="entry name" value="Terminase, small subunit, N-terminal DNA-binding domain, HTH motif"/>
    <property type="match status" value="1"/>
</dbReference>
<keyword evidence="1" id="KW-1188">Viral release from host cell</keyword>
<reference evidence="4 5" key="1">
    <citation type="journal article" date="2012" name="Int. J. Syst. Evol. Microbiol.">
        <title>Characterization of Tetragenococcus strains from sugar thick juice reveals a novel species, Tetragenococcus osmophilus sp. nov., and divides Tetragenococcus halophilus into two subspecies, T. halophilus subsp. halophilus subsp. nov. and T. halophilus subsp. flandriensis subsp. nov.</title>
        <authorList>
            <person name="Juste A."/>
            <person name="Van Trappen S."/>
            <person name="Verreth C."/>
            <person name="Cleenwerck I."/>
            <person name="De Vos P."/>
            <person name="Lievens B."/>
            <person name="Willems K.A."/>
        </authorList>
    </citation>
    <scope>NUCLEOTIDE SEQUENCE [LARGE SCALE GENOMIC DNA]</scope>
    <source>
        <strain evidence="4 5">LMG 26042</strain>
    </source>
</reference>
<accession>A0A3G5FIS2</accession>
<evidence type="ECO:0000313" key="5">
    <source>
        <dbReference type="Proteomes" id="UP000280475"/>
    </source>
</evidence>
<evidence type="ECO:0000256" key="3">
    <source>
        <dbReference type="SAM" id="MobiDB-lite"/>
    </source>
</evidence>
<name>A0A3G5FIS2_TETHA</name>
<gene>
    <name evidence="4" type="ORF">C7H83_06715</name>
</gene>
<keyword evidence="2" id="KW-0231">Viral genome packaging</keyword>
<dbReference type="RefSeq" id="WP_103892471.1">
    <property type="nucleotide sequence ID" value="NZ_CP027768.1"/>
</dbReference>
<evidence type="ECO:0000313" key="4">
    <source>
        <dbReference type="EMBL" id="AYW50171.1"/>
    </source>
</evidence>
<dbReference type="AlphaFoldDB" id="A0A3G5FIS2"/>
<dbReference type="InterPro" id="IPR052404">
    <property type="entry name" value="SPP1-like_terminase"/>
</dbReference>
<organism evidence="4 5">
    <name type="scientific">Tetragenococcus halophilus</name>
    <name type="common">Pediococcus halophilus</name>
    <dbReference type="NCBI Taxonomy" id="51669"/>
    <lineage>
        <taxon>Bacteria</taxon>
        <taxon>Bacillati</taxon>
        <taxon>Bacillota</taxon>
        <taxon>Bacilli</taxon>
        <taxon>Lactobacillales</taxon>
        <taxon>Enterococcaceae</taxon>
        <taxon>Tetragenococcus</taxon>
    </lineage>
</organism>